<feature type="transmembrane region" description="Helical" evidence="5">
    <location>
        <begin position="206"/>
        <end position="229"/>
    </location>
</feature>
<evidence type="ECO:0000313" key="8">
    <source>
        <dbReference type="Proteomes" id="UP000221168"/>
    </source>
</evidence>
<keyword evidence="8" id="KW-1185">Reference proteome</keyword>
<comment type="subcellular location">
    <subcellularLocation>
        <location evidence="1">Membrane</location>
        <topology evidence="1">Multi-pass membrane protein</topology>
    </subcellularLocation>
</comment>
<gene>
    <name evidence="7" type="ORF">CSC94_06105</name>
</gene>
<accession>A0A2G1QRS4</accession>
<dbReference type="AlphaFoldDB" id="A0A2G1QRS4"/>
<feature type="transmembrane region" description="Helical" evidence="5">
    <location>
        <begin position="267"/>
        <end position="288"/>
    </location>
</feature>
<dbReference type="InterPro" id="IPR004481">
    <property type="entry name" value="K/Na/Ca-exchanger"/>
</dbReference>
<sequence>MILSFFILAAGLILLVFAGDYLVRGAVGLAENLGISPLVIGLTVVAFGTSAPELFISTQAALGGSPGIAIGNVVGSNIANVLLVVGIPALIAPLAATEPGLRRNMTAMLAATAVFLFMLANGVVGRLEGAILFAFLIAYIGWQIHMARARHEAPEDYHEEIGEAPHDKYRIGLSILGGLIGLPIGAQLTVMGASDIASAFGVSDEAIGLTVVAVGTSLPELATTLTATLRRSSAVAIGNVVGSNLFNILCIMGITAMIVPVDVPQRIIAVDGWVMAGTTVILATLAFARLHAGKAIGAAMVLAYAAYTWSIFVK</sequence>
<feature type="transmembrane region" description="Helical" evidence="5">
    <location>
        <begin position="68"/>
        <end position="95"/>
    </location>
</feature>
<dbReference type="Proteomes" id="UP000221168">
    <property type="component" value="Unassembled WGS sequence"/>
</dbReference>
<dbReference type="InterPro" id="IPR044880">
    <property type="entry name" value="NCX_ion-bd_dom_sf"/>
</dbReference>
<feature type="transmembrane region" description="Helical" evidence="5">
    <location>
        <begin position="171"/>
        <end position="194"/>
    </location>
</feature>
<reference evidence="7 8" key="1">
    <citation type="submission" date="2017-10" db="EMBL/GenBank/DDBJ databases">
        <title>Sedimentibacterium mangrovi gen. nov., sp. nov., a novel member of family Phyllobacteriacea isolated from mangrove sediment.</title>
        <authorList>
            <person name="Liao H."/>
            <person name="Tian Y."/>
        </authorList>
    </citation>
    <scope>NUCLEOTIDE SEQUENCE [LARGE SCALE GENOMIC DNA]</scope>
    <source>
        <strain evidence="7 8">X9-2-2</strain>
    </source>
</reference>
<evidence type="ECO:0000256" key="2">
    <source>
        <dbReference type="ARBA" id="ARBA00022692"/>
    </source>
</evidence>
<dbReference type="InterPro" id="IPR004837">
    <property type="entry name" value="NaCa_Exmemb"/>
</dbReference>
<dbReference type="Pfam" id="PF01699">
    <property type="entry name" value="Na_Ca_ex"/>
    <property type="match status" value="2"/>
</dbReference>
<feature type="domain" description="Sodium/calcium exchanger membrane region" evidence="6">
    <location>
        <begin position="4"/>
        <end position="144"/>
    </location>
</feature>
<evidence type="ECO:0000256" key="1">
    <source>
        <dbReference type="ARBA" id="ARBA00004141"/>
    </source>
</evidence>
<dbReference type="RefSeq" id="WP_099304877.1">
    <property type="nucleotide sequence ID" value="NZ_PDVP01000002.1"/>
</dbReference>
<evidence type="ECO:0000256" key="4">
    <source>
        <dbReference type="ARBA" id="ARBA00023136"/>
    </source>
</evidence>
<dbReference type="NCBIfam" id="TIGR00367">
    <property type="entry name" value="calcium/sodium antiporter"/>
    <property type="match status" value="1"/>
</dbReference>
<dbReference type="Gene3D" id="1.20.1420.30">
    <property type="entry name" value="NCX, central ion-binding region"/>
    <property type="match status" value="1"/>
</dbReference>
<feature type="transmembrane region" description="Helical" evidence="5">
    <location>
        <begin position="34"/>
        <end position="56"/>
    </location>
</feature>
<feature type="transmembrane region" description="Helical" evidence="5">
    <location>
        <begin position="107"/>
        <end position="140"/>
    </location>
</feature>
<dbReference type="PANTHER" id="PTHR10846:SF8">
    <property type="entry name" value="INNER MEMBRANE PROTEIN YRBG"/>
    <property type="match status" value="1"/>
</dbReference>
<dbReference type="OrthoDB" id="9794225at2"/>
<feature type="transmembrane region" description="Helical" evidence="5">
    <location>
        <begin position="241"/>
        <end position="261"/>
    </location>
</feature>
<dbReference type="Gene3D" id="6.10.280.80">
    <property type="entry name" value="NCX, peripheral helical region"/>
    <property type="match status" value="1"/>
</dbReference>
<dbReference type="GO" id="GO:0005262">
    <property type="term" value="F:calcium channel activity"/>
    <property type="evidence" value="ECO:0007669"/>
    <property type="project" value="TreeGrafter"/>
</dbReference>
<protein>
    <submittedName>
        <fullName evidence="7">Sodium:proton exchanger</fullName>
    </submittedName>
</protein>
<organism evidence="7 8">
    <name type="scientific">Zhengella mangrovi</name>
    <dbReference type="NCBI Taxonomy" id="1982044"/>
    <lineage>
        <taxon>Bacteria</taxon>
        <taxon>Pseudomonadati</taxon>
        <taxon>Pseudomonadota</taxon>
        <taxon>Alphaproteobacteria</taxon>
        <taxon>Hyphomicrobiales</taxon>
        <taxon>Notoacmeibacteraceae</taxon>
        <taxon>Zhengella</taxon>
    </lineage>
</organism>
<evidence type="ECO:0000256" key="3">
    <source>
        <dbReference type="ARBA" id="ARBA00022989"/>
    </source>
</evidence>
<keyword evidence="2 5" id="KW-0812">Transmembrane</keyword>
<dbReference type="GO" id="GO:0006874">
    <property type="term" value="P:intracellular calcium ion homeostasis"/>
    <property type="evidence" value="ECO:0007669"/>
    <property type="project" value="TreeGrafter"/>
</dbReference>
<comment type="caution">
    <text evidence="7">The sequence shown here is derived from an EMBL/GenBank/DDBJ whole genome shotgun (WGS) entry which is preliminary data.</text>
</comment>
<evidence type="ECO:0000256" key="5">
    <source>
        <dbReference type="SAM" id="Phobius"/>
    </source>
</evidence>
<evidence type="ECO:0000313" key="7">
    <source>
        <dbReference type="EMBL" id="PHP68223.1"/>
    </source>
</evidence>
<feature type="transmembrane region" description="Helical" evidence="5">
    <location>
        <begin position="295"/>
        <end position="312"/>
    </location>
</feature>
<dbReference type="GO" id="GO:0008273">
    <property type="term" value="F:calcium, potassium:sodium antiporter activity"/>
    <property type="evidence" value="ECO:0007669"/>
    <property type="project" value="TreeGrafter"/>
</dbReference>
<keyword evidence="3 5" id="KW-1133">Transmembrane helix</keyword>
<dbReference type="EMBL" id="PDVP01000002">
    <property type="protein sequence ID" value="PHP68223.1"/>
    <property type="molecule type" value="Genomic_DNA"/>
</dbReference>
<dbReference type="PANTHER" id="PTHR10846">
    <property type="entry name" value="SODIUM/POTASSIUM/CALCIUM EXCHANGER"/>
    <property type="match status" value="1"/>
</dbReference>
<keyword evidence="4 5" id="KW-0472">Membrane</keyword>
<evidence type="ECO:0000259" key="6">
    <source>
        <dbReference type="Pfam" id="PF01699"/>
    </source>
</evidence>
<feature type="domain" description="Sodium/calcium exchanger membrane region" evidence="6">
    <location>
        <begin position="174"/>
        <end position="311"/>
    </location>
</feature>
<proteinExistence type="predicted"/>
<name>A0A2G1QRS4_9HYPH</name>
<dbReference type="GO" id="GO:0005886">
    <property type="term" value="C:plasma membrane"/>
    <property type="evidence" value="ECO:0007669"/>
    <property type="project" value="TreeGrafter"/>
</dbReference>